<dbReference type="RefSeq" id="WP_116066003.1">
    <property type="nucleotide sequence ID" value="NZ_BONB01000077.1"/>
</dbReference>
<proteinExistence type="predicted"/>
<dbReference type="EMBL" id="QUMQ01000001">
    <property type="protein sequence ID" value="REF94135.1"/>
    <property type="molecule type" value="Genomic_DNA"/>
</dbReference>
<protein>
    <submittedName>
        <fullName evidence="1">Uncharacterized protein</fullName>
    </submittedName>
</protein>
<dbReference type="Proteomes" id="UP000256913">
    <property type="component" value="Unassembled WGS sequence"/>
</dbReference>
<keyword evidence="2" id="KW-1185">Reference proteome</keyword>
<reference evidence="1 2" key="1">
    <citation type="submission" date="2018-08" db="EMBL/GenBank/DDBJ databases">
        <title>Sequencing the genomes of 1000 actinobacteria strains.</title>
        <authorList>
            <person name="Klenk H.-P."/>
        </authorList>
    </citation>
    <scope>NUCLEOTIDE SEQUENCE [LARGE SCALE GENOMIC DNA]</scope>
    <source>
        <strain evidence="1 2">DSM 44099</strain>
    </source>
</reference>
<dbReference type="AlphaFoldDB" id="A0A3D9ZA25"/>
<name>A0A3D9ZA25_9ACTN</name>
<evidence type="ECO:0000313" key="2">
    <source>
        <dbReference type="Proteomes" id="UP000256913"/>
    </source>
</evidence>
<gene>
    <name evidence="1" type="ORF">DFJ67_0047</name>
</gene>
<comment type="caution">
    <text evidence="1">The sequence shown here is derived from an EMBL/GenBank/DDBJ whole genome shotgun (WGS) entry which is preliminary data.</text>
</comment>
<dbReference type="OrthoDB" id="3822696at2"/>
<accession>A0A3D9ZA25</accession>
<evidence type="ECO:0000313" key="1">
    <source>
        <dbReference type="EMBL" id="REF94135.1"/>
    </source>
</evidence>
<organism evidence="1 2">
    <name type="scientific">Asanoa ferruginea</name>
    <dbReference type="NCBI Taxonomy" id="53367"/>
    <lineage>
        <taxon>Bacteria</taxon>
        <taxon>Bacillati</taxon>
        <taxon>Actinomycetota</taxon>
        <taxon>Actinomycetes</taxon>
        <taxon>Micromonosporales</taxon>
        <taxon>Micromonosporaceae</taxon>
        <taxon>Asanoa</taxon>
    </lineage>
</organism>
<sequence length="240" mass="25205">MAEKDLTFAQLCLLITLMGEAREVPHAHLTNVRKIKLDTKYRRDLEERKLITARKAGRGLSVELTEQGWAVARAQFGSPTPERGGAGGAALYTMLASIGRYFDRSDLAPAEFFLPLDVDGAATELAVADGAAADRDVVATGRGGAAGLDAAAAGADLAVLIRDAYTEIALRPGEMVSLAALRPRLAGAARPDVDAALVALSSAPDVRIIPESNQKTLSPAQREAAVSIGNQDRHLIAIGV</sequence>